<protein>
    <submittedName>
        <fullName evidence="1">Uncharacterized protein</fullName>
    </submittedName>
</protein>
<gene>
    <name evidence="1" type="ORF">GGU10DRAFT_338030</name>
</gene>
<dbReference type="AlphaFoldDB" id="A0AA38NIC0"/>
<dbReference type="EMBL" id="MU794937">
    <property type="protein sequence ID" value="KAJ3779433.1"/>
    <property type="molecule type" value="Genomic_DNA"/>
</dbReference>
<feature type="non-terminal residue" evidence="1">
    <location>
        <position position="1"/>
    </location>
</feature>
<accession>A0AA38NIC0</accession>
<name>A0AA38NIC0_9AGAR</name>
<proteinExistence type="predicted"/>
<comment type="caution">
    <text evidence="1">The sequence shown here is derived from an EMBL/GenBank/DDBJ whole genome shotgun (WGS) entry which is preliminary data.</text>
</comment>
<keyword evidence="2" id="KW-1185">Reference proteome</keyword>
<organism evidence="1 2">
    <name type="scientific">Lentinula aff. detonsa</name>
    <dbReference type="NCBI Taxonomy" id="2804958"/>
    <lineage>
        <taxon>Eukaryota</taxon>
        <taxon>Fungi</taxon>
        <taxon>Dikarya</taxon>
        <taxon>Basidiomycota</taxon>
        <taxon>Agaricomycotina</taxon>
        <taxon>Agaricomycetes</taxon>
        <taxon>Agaricomycetidae</taxon>
        <taxon>Agaricales</taxon>
        <taxon>Marasmiineae</taxon>
        <taxon>Omphalotaceae</taxon>
        <taxon>Lentinula</taxon>
    </lineage>
</organism>
<reference evidence="1" key="1">
    <citation type="submission" date="2022-08" db="EMBL/GenBank/DDBJ databases">
        <authorList>
            <consortium name="DOE Joint Genome Institute"/>
            <person name="Min B."/>
            <person name="Riley R."/>
            <person name="Sierra-Patev S."/>
            <person name="Naranjo-Ortiz M."/>
            <person name="Looney B."/>
            <person name="Konkel Z."/>
            <person name="Slot J.C."/>
            <person name="Sakamoto Y."/>
            <person name="Steenwyk J.L."/>
            <person name="Rokas A."/>
            <person name="Carro J."/>
            <person name="Camarero S."/>
            <person name="Ferreira P."/>
            <person name="Molpeceres G."/>
            <person name="Ruiz-Duenas F.J."/>
            <person name="Serrano A."/>
            <person name="Henrissat B."/>
            <person name="Drula E."/>
            <person name="Hughes K.W."/>
            <person name="Mata J.L."/>
            <person name="Ishikawa N.K."/>
            <person name="Vargas-Isla R."/>
            <person name="Ushijima S."/>
            <person name="Smith C.A."/>
            <person name="Ahrendt S."/>
            <person name="Andreopoulos W."/>
            <person name="He G."/>
            <person name="Labutti K."/>
            <person name="Lipzen A."/>
            <person name="Ng V."/>
            <person name="Sandor L."/>
            <person name="Barry K."/>
            <person name="Martinez A.T."/>
            <person name="Xiao Y."/>
            <person name="Gibbons J.G."/>
            <person name="Terashima K."/>
            <person name="Hibbett D.S."/>
            <person name="Grigoriev I.V."/>
        </authorList>
    </citation>
    <scope>NUCLEOTIDE SEQUENCE</scope>
    <source>
        <strain evidence="1">TFB10291</strain>
    </source>
</reference>
<evidence type="ECO:0000313" key="2">
    <source>
        <dbReference type="Proteomes" id="UP001163798"/>
    </source>
</evidence>
<sequence length="161" mass="17933">MASTEAEYIPLTYENARRYPQILTRLAQPGEALMSLDGRVGNILPGNIIVTSPNSNFLFSPMLQPNERRVRLRKDNHFGQHDPLFCPQPFVPSQAHLALIRAPSADTSHKWALAWKLPTESDFEPVDVDCIAKGLGLLTNTLYSDLAALAGIIQRLLDQLK</sequence>
<evidence type="ECO:0000313" key="1">
    <source>
        <dbReference type="EMBL" id="KAJ3779433.1"/>
    </source>
</evidence>
<dbReference type="Proteomes" id="UP001163798">
    <property type="component" value="Unassembled WGS sequence"/>
</dbReference>